<dbReference type="EMBL" id="BARS01002196">
    <property type="protein sequence ID" value="GAF82634.1"/>
    <property type="molecule type" value="Genomic_DNA"/>
</dbReference>
<feature type="transmembrane region" description="Helical" evidence="10">
    <location>
        <begin position="343"/>
        <end position="364"/>
    </location>
</feature>
<dbReference type="GO" id="GO:0016020">
    <property type="term" value="C:membrane"/>
    <property type="evidence" value="ECO:0007669"/>
    <property type="project" value="UniProtKB-SubCell"/>
</dbReference>
<keyword evidence="2" id="KW-0813">Transport</keyword>
<dbReference type="PANTHER" id="PTHR19271:SF16">
    <property type="entry name" value="CYTOCHROME B"/>
    <property type="match status" value="1"/>
</dbReference>
<dbReference type="AlphaFoldDB" id="X0SNJ9"/>
<feature type="transmembrane region" description="Helical" evidence="10">
    <location>
        <begin position="289"/>
        <end position="307"/>
    </location>
</feature>
<evidence type="ECO:0000256" key="7">
    <source>
        <dbReference type="ARBA" id="ARBA00022989"/>
    </source>
</evidence>
<reference evidence="13" key="1">
    <citation type="journal article" date="2014" name="Front. Microbiol.">
        <title>High frequency of phylogenetically diverse reductive dehalogenase-homologous genes in deep subseafloor sedimentary metagenomes.</title>
        <authorList>
            <person name="Kawai M."/>
            <person name="Futagami T."/>
            <person name="Toyoda A."/>
            <person name="Takaki Y."/>
            <person name="Nishi S."/>
            <person name="Hori S."/>
            <person name="Arai W."/>
            <person name="Tsubouchi T."/>
            <person name="Morono Y."/>
            <person name="Uchiyama I."/>
            <person name="Ito T."/>
            <person name="Fujiyama A."/>
            <person name="Inagaki F."/>
            <person name="Takami H."/>
        </authorList>
    </citation>
    <scope>NUCLEOTIDE SEQUENCE</scope>
    <source>
        <strain evidence="13">Expedition CK06-06</strain>
    </source>
</reference>
<dbReference type="InterPro" id="IPR027387">
    <property type="entry name" value="Cytb/b6-like_sf"/>
</dbReference>
<comment type="caution">
    <text evidence="13">The sequence shown here is derived from an EMBL/GenBank/DDBJ whole genome shotgun (WGS) entry which is preliminary data.</text>
</comment>
<evidence type="ECO:0000256" key="4">
    <source>
        <dbReference type="ARBA" id="ARBA00022692"/>
    </source>
</evidence>
<sequence length="365" mass="41325">MSAATSESGLLGSALGWIDERYHVRDLMMFLGKKTVPLGPHFVWYYFGGVSLFLFLVQVVSGIMLLLYYQPGEATAHESIKFLISEVKFGWLVRSIHSWSANLMVAAAFVHMFSVFFTRAYRKPRELTWVSGFTLLILSLGFGFSGYLLPWDELAFFATKVGTDIVGVLPGIGEFMLVLLRGSEEVTGATLTRFFGIHIAVLPLIFTLILALHLVQIQRQGMSEPLEWKKKPEGKRNTMPFFPGFLLRDLLLWLVVLNVLAILAVVFPWELGPKADPFAPAPAGIRPEWFFMFMFETLKLLPAHMWIIEGELFGILMFTLGGLLWLLVPFIDRGTPDGRQSRWLFRIGVVIVIYIVAFTLKGYFL</sequence>
<feature type="transmembrane region" description="Helical" evidence="10">
    <location>
        <begin position="161"/>
        <end position="182"/>
    </location>
</feature>
<keyword evidence="6" id="KW-0249">Electron transport</keyword>
<dbReference type="GO" id="GO:0009055">
    <property type="term" value="F:electron transfer activity"/>
    <property type="evidence" value="ECO:0007669"/>
    <property type="project" value="InterPro"/>
</dbReference>
<dbReference type="SUPFAM" id="SSF81648">
    <property type="entry name" value="a domain/subunit of cytochrome bc1 complex (Ubiquinol-cytochrome c reductase)"/>
    <property type="match status" value="1"/>
</dbReference>
<keyword evidence="7 10" id="KW-1133">Transmembrane helix</keyword>
<evidence type="ECO:0000256" key="2">
    <source>
        <dbReference type="ARBA" id="ARBA00022448"/>
    </source>
</evidence>
<feature type="transmembrane region" description="Helical" evidence="10">
    <location>
        <begin position="250"/>
        <end position="269"/>
    </location>
</feature>
<feature type="transmembrane region" description="Helical" evidence="10">
    <location>
        <begin position="43"/>
        <end position="69"/>
    </location>
</feature>
<gene>
    <name evidence="13" type="ORF">S01H1_04126</name>
</gene>
<evidence type="ECO:0000256" key="6">
    <source>
        <dbReference type="ARBA" id="ARBA00022982"/>
    </source>
</evidence>
<evidence type="ECO:0008006" key="14">
    <source>
        <dbReference type="Google" id="ProtNLM"/>
    </source>
</evidence>
<dbReference type="Gene3D" id="1.20.810.10">
    <property type="entry name" value="Cytochrome Bc1 Complex, Chain C"/>
    <property type="match status" value="1"/>
</dbReference>
<evidence type="ECO:0000259" key="11">
    <source>
        <dbReference type="PROSITE" id="PS51002"/>
    </source>
</evidence>
<name>X0SNJ9_9ZZZZ</name>
<evidence type="ECO:0000256" key="1">
    <source>
        <dbReference type="ARBA" id="ARBA00004141"/>
    </source>
</evidence>
<comment type="subcellular location">
    <subcellularLocation>
        <location evidence="1">Membrane</location>
        <topology evidence="1">Multi-pass membrane protein</topology>
    </subcellularLocation>
</comment>
<organism evidence="13">
    <name type="scientific">marine sediment metagenome</name>
    <dbReference type="NCBI Taxonomy" id="412755"/>
    <lineage>
        <taxon>unclassified sequences</taxon>
        <taxon>metagenomes</taxon>
        <taxon>ecological metagenomes</taxon>
    </lineage>
</organism>
<accession>X0SNJ9</accession>
<feature type="transmembrane region" description="Helical" evidence="10">
    <location>
        <begin position="313"/>
        <end position="331"/>
    </location>
</feature>
<dbReference type="PANTHER" id="PTHR19271">
    <property type="entry name" value="CYTOCHROME B"/>
    <property type="match status" value="1"/>
</dbReference>
<keyword evidence="8" id="KW-0408">Iron</keyword>
<dbReference type="InterPro" id="IPR016174">
    <property type="entry name" value="Di-haem_cyt_TM"/>
</dbReference>
<evidence type="ECO:0000313" key="13">
    <source>
        <dbReference type="EMBL" id="GAF82634.1"/>
    </source>
</evidence>
<dbReference type="InterPro" id="IPR005798">
    <property type="entry name" value="Cyt_b/b6_C"/>
</dbReference>
<evidence type="ECO:0000256" key="5">
    <source>
        <dbReference type="ARBA" id="ARBA00022723"/>
    </source>
</evidence>
<feature type="domain" description="Cytochrome b/b6 N-terminal region profile" evidence="11">
    <location>
        <begin position="14"/>
        <end position="226"/>
    </location>
</feature>
<keyword evidence="5" id="KW-0479">Metal-binding</keyword>
<feature type="domain" description="Cytochrome b/b6 C-terminal region profile" evidence="12">
    <location>
        <begin position="231"/>
        <end position="365"/>
    </location>
</feature>
<keyword evidence="9 10" id="KW-0472">Membrane</keyword>
<protein>
    <recommendedName>
        <fullName evidence="14">Cytochrome b/b6 N-terminal region profile domain-containing protein</fullName>
    </recommendedName>
</protein>
<feature type="transmembrane region" description="Helical" evidence="10">
    <location>
        <begin position="194"/>
        <end position="215"/>
    </location>
</feature>
<dbReference type="GO" id="GO:0022904">
    <property type="term" value="P:respiratory electron transport chain"/>
    <property type="evidence" value="ECO:0007669"/>
    <property type="project" value="InterPro"/>
</dbReference>
<evidence type="ECO:0000259" key="12">
    <source>
        <dbReference type="PROSITE" id="PS51003"/>
    </source>
</evidence>
<dbReference type="Pfam" id="PF00033">
    <property type="entry name" value="Cytochrome_B"/>
    <property type="match status" value="1"/>
</dbReference>
<dbReference type="GO" id="GO:0046872">
    <property type="term" value="F:metal ion binding"/>
    <property type="evidence" value="ECO:0007669"/>
    <property type="project" value="UniProtKB-KW"/>
</dbReference>
<evidence type="ECO:0000256" key="10">
    <source>
        <dbReference type="SAM" id="Phobius"/>
    </source>
</evidence>
<keyword evidence="4 10" id="KW-0812">Transmembrane</keyword>
<dbReference type="Pfam" id="PF00032">
    <property type="entry name" value="Cytochrom_B_C"/>
    <property type="match status" value="1"/>
</dbReference>
<dbReference type="SUPFAM" id="SSF81342">
    <property type="entry name" value="Transmembrane di-heme cytochromes"/>
    <property type="match status" value="1"/>
</dbReference>
<feature type="transmembrane region" description="Helical" evidence="10">
    <location>
        <begin position="99"/>
        <end position="117"/>
    </location>
</feature>
<feature type="transmembrane region" description="Helical" evidence="10">
    <location>
        <begin position="129"/>
        <end position="149"/>
    </location>
</feature>
<dbReference type="InterPro" id="IPR036150">
    <property type="entry name" value="Cyt_b/b6_C_sf"/>
</dbReference>
<evidence type="ECO:0000256" key="3">
    <source>
        <dbReference type="ARBA" id="ARBA00022617"/>
    </source>
</evidence>
<proteinExistence type="predicted"/>
<evidence type="ECO:0000256" key="9">
    <source>
        <dbReference type="ARBA" id="ARBA00023136"/>
    </source>
</evidence>
<keyword evidence="3" id="KW-0349">Heme</keyword>
<dbReference type="PROSITE" id="PS51003">
    <property type="entry name" value="CYTB_CTER"/>
    <property type="match status" value="1"/>
</dbReference>
<dbReference type="InterPro" id="IPR005797">
    <property type="entry name" value="Cyt_b/b6_N"/>
</dbReference>
<dbReference type="PROSITE" id="PS51002">
    <property type="entry name" value="CYTB_NTER"/>
    <property type="match status" value="1"/>
</dbReference>
<evidence type="ECO:0000256" key="8">
    <source>
        <dbReference type="ARBA" id="ARBA00023004"/>
    </source>
</evidence>
<dbReference type="GO" id="GO:0016491">
    <property type="term" value="F:oxidoreductase activity"/>
    <property type="evidence" value="ECO:0007669"/>
    <property type="project" value="InterPro"/>
</dbReference>